<dbReference type="EMBL" id="JABBWE010000002">
    <property type="protein sequence ID" value="KAG1806686.1"/>
    <property type="molecule type" value="Genomic_DNA"/>
</dbReference>
<evidence type="ECO:0000313" key="2">
    <source>
        <dbReference type="Proteomes" id="UP000719766"/>
    </source>
</evidence>
<accession>A0A9P7DYV8</accession>
<reference evidence="1" key="1">
    <citation type="journal article" date="2020" name="New Phytol.">
        <title>Comparative genomics reveals dynamic genome evolution in host specialist ectomycorrhizal fungi.</title>
        <authorList>
            <person name="Lofgren L.A."/>
            <person name="Nguyen N.H."/>
            <person name="Vilgalys R."/>
            <person name="Ruytinx J."/>
            <person name="Liao H.L."/>
            <person name="Branco S."/>
            <person name="Kuo A."/>
            <person name="LaButti K."/>
            <person name="Lipzen A."/>
            <person name="Andreopoulos W."/>
            <person name="Pangilinan J."/>
            <person name="Riley R."/>
            <person name="Hundley H."/>
            <person name="Na H."/>
            <person name="Barry K."/>
            <person name="Grigoriev I.V."/>
            <person name="Stajich J.E."/>
            <person name="Kennedy P.G."/>
        </authorList>
    </citation>
    <scope>NUCLEOTIDE SEQUENCE</scope>
    <source>
        <strain evidence="1">S12</strain>
    </source>
</reference>
<dbReference type="RefSeq" id="XP_041167157.1">
    <property type="nucleotide sequence ID" value="XM_041299580.1"/>
</dbReference>
<sequence length="207" mass="23695">MHVVFGRMVLETSYDSMFQALGNEIDDLSWVLLTEFLNQPTSTSVLLALFEYDFYTFLSESLHSVMAFGGHFDLGARLSAVWGIKRMSVLFAIIFGNDALQAHQDQASTRKPDVIFFPYRMSSWTIKDRGKHRLTDATELFKTQLLRIDVLASLKFKRRATGFLLSPYTVKYYSYQAQRVEPPVSDNSAAAVSDPSQTYAWLNMKFR</sequence>
<dbReference type="Proteomes" id="UP000719766">
    <property type="component" value="Unassembled WGS sequence"/>
</dbReference>
<comment type="caution">
    <text evidence="1">The sequence shown here is derived from an EMBL/GenBank/DDBJ whole genome shotgun (WGS) entry which is preliminary data.</text>
</comment>
<dbReference type="AlphaFoldDB" id="A0A9P7DYV8"/>
<organism evidence="1 2">
    <name type="scientific">Suillus plorans</name>
    <dbReference type="NCBI Taxonomy" id="116603"/>
    <lineage>
        <taxon>Eukaryota</taxon>
        <taxon>Fungi</taxon>
        <taxon>Dikarya</taxon>
        <taxon>Basidiomycota</taxon>
        <taxon>Agaricomycotina</taxon>
        <taxon>Agaricomycetes</taxon>
        <taxon>Agaricomycetidae</taxon>
        <taxon>Boletales</taxon>
        <taxon>Suillineae</taxon>
        <taxon>Suillaceae</taxon>
        <taxon>Suillus</taxon>
    </lineage>
</organism>
<evidence type="ECO:0000313" key="1">
    <source>
        <dbReference type="EMBL" id="KAG1806686.1"/>
    </source>
</evidence>
<dbReference type="GeneID" id="64593344"/>
<gene>
    <name evidence="1" type="ORF">HD556DRAFT_1303095</name>
</gene>
<name>A0A9P7DYV8_9AGAM</name>
<keyword evidence="2" id="KW-1185">Reference proteome</keyword>
<protein>
    <submittedName>
        <fullName evidence="1">Uncharacterized protein</fullName>
    </submittedName>
</protein>
<proteinExistence type="predicted"/>